<evidence type="ECO:0000313" key="7">
    <source>
        <dbReference type="Proteomes" id="UP000325577"/>
    </source>
</evidence>
<evidence type="ECO:0000313" key="6">
    <source>
        <dbReference type="EMBL" id="KAA8550284.1"/>
    </source>
</evidence>
<dbReference type="PANTHER" id="PTHR11010">
    <property type="entry name" value="PROTEASE S28 PRO-X CARBOXYPEPTIDASE-RELATED"/>
    <property type="match status" value="1"/>
</dbReference>
<dbReference type="GO" id="GO:0008239">
    <property type="term" value="F:dipeptidyl-peptidase activity"/>
    <property type="evidence" value="ECO:0007669"/>
    <property type="project" value="TreeGrafter"/>
</dbReference>
<reference evidence="6 7" key="1">
    <citation type="submission" date="2019-09" db="EMBL/GenBank/DDBJ databases">
        <title>A chromosome-level genome assembly of the Chinese tupelo Nyssa sinensis.</title>
        <authorList>
            <person name="Yang X."/>
            <person name="Kang M."/>
            <person name="Yang Y."/>
            <person name="Xiong H."/>
            <person name="Wang M."/>
            <person name="Zhang Z."/>
            <person name="Wang Z."/>
            <person name="Wu H."/>
            <person name="Ma T."/>
            <person name="Liu J."/>
            <person name="Xi Z."/>
        </authorList>
    </citation>
    <scope>NUCLEOTIDE SEQUENCE [LARGE SCALE GENOMIC DNA]</scope>
    <source>
        <strain evidence="6">J267</strain>
        <tissue evidence="6">Leaf</tissue>
    </source>
</reference>
<gene>
    <name evidence="6" type="ORF">F0562_001968</name>
</gene>
<dbReference type="PANTHER" id="PTHR11010:SF78">
    <property type="entry name" value="LYSOSOMAL PRO-X CARBOXYPEPTIDASE"/>
    <property type="match status" value="1"/>
</dbReference>
<name>A0A5J5C633_9ASTE</name>
<dbReference type="GO" id="GO:0070008">
    <property type="term" value="F:serine-type exopeptidase activity"/>
    <property type="evidence" value="ECO:0007669"/>
    <property type="project" value="InterPro"/>
</dbReference>
<dbReference type="OrthoDB" id="2130629at2759"/>
<keyword evidence="2" id="KW-0645">Protease</keyword>
<dbReference type="Pfam" id="PF05577">
    <property type="entry name" value="Peptidase_S28"/>
    <property type="match status" value="1"/>
</dbReference>
<keyword evidence="3" id="KW-0732">Signal</keyword>
<dbReference type="InterPro" id="IPR029058">
    <property type="entry name" value="AB_hydrolase_fold"/>
</dbReference>
<proteinExistence type="inferred from homology"/>
<organism evidence="6 7">
    <name type="scientific">Nyssa sinensis</name>
    <dbReference type="NCBI Taxonomy" id="561372"/>
    <lineage>
        <taxon>Eukaryota</taxon>
        <taxon>Viridiplantae</taxon>
        <taxon>Streptophyta</taxon>
        <taxon>Embryophyta</taxon>
        <taxon>Tracheophyta</taxon>
        <taxon>Spermatophyta</taxon>
        <taxon>Magnoliopsida</taxon>
        <taxon>eudicotyledons</taxon>
        <taxon>Gunneridae</taxon>
        <taxon>Pentapetalae</taxon>
        <taxon>asterids</taxon>
        <taxon>Cornales</taxon>
        <taxon>Nyssaceae</taxon>
        <taxon>Nyssa</taxon>
    </lineage>
</organism>
<protein>
    <submittedName>
        <fullName evidence="6">Uncharacterized protein</fullName>
    </submittedName>
</protein>
<dbReference type="Proteomes" id="UP000325577">
    <property type="component" value="Linkage Group LG0"/>
</dbReference>
<dbReference type="InterPro" id="IPR008758">
    <property type="entry name" value="Peptidase_S28"/>
</dbReference>
<keyword evidence="5" id="KW-0325">Glycoprotein</keyword>
<evidence type="ECO:0000256" key="5">
    <source>
        <dbReference type="ARBA" id="ARBA00023180"/>
    </source>
</evidence>
<evidence type="ECO:0000256" key="4">
    <source>
        <dbReference type="ARBA" id="ARBA00022801"/>
    </source>
</evidence>
<evidence type="ECO:0000256" key="1">
    <source>
        <dbReference type="ARBA" id="ARBA00011079"/>
    </source>
</evidence>
<evidence type="ECO:0000256" key="3">
    <source>
        <dbReference type="ARBA" id="ARBA00022729"/>
    </source>
</evidence>
<dbReference type="Gene3D" id="3.40.50.1820">
    <property type="entry name" value="alpha/beta hydrolase"/>
    <property type="match status" value="1"/>
</dbReference>
<keyword evidence="4" id="KW-0378">Hydrolase</keyword>
<dbReference type="AlphaFoldDB" id="A0A5J5C633"/>
<keyword evidence="7" id="KW-1185">Reference proteome</keyword>
<accession>A0A5J5C633</accession>
<evidence type="ECO:0000256" key="2">
    <source>
        <dbReference type="ARBA" id="ARBA00022670"/>
    </source>
</evidence>
<dbReference type="GO" id="GO:0006508">
    <property type="term" value="P:proteolysis"/>
    <property type="evidence" value="ECO:0007669"/>
    <property type="project" value="UniProtKB-KW"/>
</dbReference>
<sequence length="213" mass="24284">MVRKLMISEYDVNLPPEFVTYYYTQTLDHFNYKPESYNTFQQRYIVNSKYWGGANTSSPIFVITGHETDITVVYLFLDSLLNLLPISKHRYYGDSMPFGSEYEAFQNASTLGFFSSTQALADYAQLITDLKRNLSAENYPIIATGRSYGGSKSNLEVLYWVSAQYDNPPDNSVESLCNAIDGAVERTNILGKIAAGLYWHNPVPQRELWDSKE</sequence>
<comment type="similarity">
    <text evidence="1">Belongs to the peptidase S28 family.</text>
</comment>
<dbReference type="EMBL" id="CM018031">
    <property type="protein sequence ID" value="KAA8550284.1"/>
    <property type="molecule type" value="Genomic_DNA"/>
</dbReference>